<dbReference type="InterPro" id="IPR037118">
    <property type="entry name" value="Val-tRNA_synth_C_sf"/>
</dbReference>
<dbReference type="GO" id="GO:0016887">
    <property type="term" value="F:ATP hydrolysis activity"/>
    <property type="evidence" value="ECO:0007669"/>
    <property type="project" value="InterPro"/>
</dbReference>
<dbReference type="Gene3D" id="3.40.50.300">
    <property type="entry name" value="P-loop containing nucleotide triphosphate hydrolases"/>
    <property type="match status" value="2"/>
</dbReference>
<name>A0A8J8CI26_9CYAN</name>
<dbReference type="SUPFAM" id="SSF52540">
    <property type="entry name" value="P-loop containing nucleoside triphosphate hydrolases"/>
    <property type="match status" value="2"/>
</dbReference>
<keyword evidence="16" id="KW-1185">Reference proteome</keyword>
<keyword evidence="8 15" id="KW-0067">ATP-binding</keyword>
<gene>
    <name evidence="15" type="ORF">GS601_08340</name>
</gene>
<evidence type="ECO:0000256" key="4">
    <source>
        <dbReference type="ARBA" id="ARBA00022730"/>
    </source>
</evidence>
<feature type="domain" description="ABC transporter" evidence="14">
    <location>
        <begin position="4"/>
        <end position="256"/>
    </location>
</feature>
<keyword evidence="9" id="KW-0810">Translation regulation</keyword>
<dbReference type="InterPro" id="IPR017871">
    <property type="entry name" value="ABC_transporter-like_CS"/>
</dbReference>
<dbReference type="Pfam" id="PF00005">
    <property type="entry name" value="ABC_tran"/>
    <property type="match status" value="2"/>
</dbReference>
<keyword evidence="4" id="KW-0699">rRNA-binding</keyword>
<sequence length="661" mass="74258">MSVLTVQSIKKDFGIKEVVRDASFSLEAGEKVGLIGTNGSGKSTLLKMIAGLEPLDSGQIVSPSGSQIVYLPQQPDLDENLTVLEQVFADGGEQMTLVKEYEHLTEQLAQAEGDMDALMARFSRVTARMDAIAAWDVETQAKIILTKLGIENLDATIGQLSGGYRKRIALATALLAEPDVLLMDEPTNHLDALSIEWLQSYLARYRGALLLVTHDRYFLDRVTHRIIELDRGDLFTYSGNYSYYLEKKADAEASAASTQRKHQGVLRRELEWLKRGPKARSTKQKARIDRVHEMQDTEFKQAQGKVEIATAGRRIGKKVIELHHISKSYPHPSRTGANRTLIKDFTYLFNPEDRIGIIGGNGAGKSTLMDLITQRVQPDAGRIEIGSTIHIGYFDQHSDELQDSLNENQRVIDYLKSVAELVKTSDGEVITASQMLERFLFPPNQQYAPIHKLSGGEKRRLFLLRVLMSAPNVLILDEPTNDLDVQTLAVLEEYLEDFNGCVIAVSHDRYFLDRTVDRIFALEPGGNLRQYPGNYSVYLDYKTAEEATEKASELAKQSRKAEPRSQQNASSKAPPAANLIHQTSANHKPRKLTFKEKRELETLEAQIPQMEEEKSKVEYTLYNNPPEGFTELQSLSEKLAMLSEQIDTSTERWLELSEIDA</sequence>
<evidence type="ECO:0000256" key="11">
    <source>
        <dbReference type="ARBA" id="ARBA00022917"/>
    </source>
</evidence>
<dbReference type="AlphaFoldDB" id="A0A8J8CI26"/>
<evidence type="ECO:0000256" key="9">
    <source>
        <dbReference type="ARBA" id="ARBA00022845"/>
    </source>
</evidence>
<dbReference type="GO" id="GO:0003677">
    <property type="term" value="F:DNA binding"/>
    <property type="evidence" value="ECO:0007669"/>
    <property type="project" value="InterPro"/>
</dbReference>
<reference evidence="15" key="1">
    <citation type="submission" date="2019-12" db="EMBL/GenBank/DDBJ databases">
        <title>High-Quality draft genome sequences of three cyanobacteria isolated from the limestone walls of the Old Cathedral of Coimbra.</title>
        <authorList>
            <person name="Tiago I."/>
            <person name="Soares F."/>
            <person name="Portugal A."/>
        </authorList>
    </citation>
    <scope>NUCLEOTIDE SEQUENCE</scope>
    <source>
        <strain evidence="15">A</strain>
    </source>
</reference>
<dbReference type="Pfam" id="PF16326">
    <property type="entry name" value="ABC_tran_CTD"/>
    <property type="match status" value="1"/>
</dbReference>
<keyword evidence="7" id="KW-0378">Hydrolase</keyword>
<feature type="domain" description="ABC transporter" evidence="14">
    <location>
        <begin position="320"/>
        <end position="549"/>
    </location>
</feature>
<dbReference type="InterPro" id="IPR051309">
    <property type="entry name" value="ABCF_ATPase"/>
</dbReference>
<dbReference type="GO" id="GO:0005524">
    <property type="term" value="F:ATP binding"/>
    <property type="evidence" value="ECO:0007669"/>
    <property type="project" value="UniProtKB-KW"/>
</dbReference>
<keyword evidence="3" id="KW-0820">tRNA-binding</keyword>
<dbReference type="InterPro" id="IPR027417">
    <property type="entry name" value="P-loop_NTPase"/>
</dbReference>
<protein>
    <submittedName>
        <fullName evidence="15">ATP-binding cassette domain-containing protein</fullName>
    </submittedName>
</protein>
<organism evidence="15 16">
    <name type="scientific">Myxacorys almedinensis A</name>
    <dbReference type="NCBI Taxonomy" id="2690445"/>
    <lineage>
        <taxon>Bacteria</taxon>
        <taxon>Bacillati</taxon>
        <taxon>Cyanobacteriota</taxon>
        <taxon>Cyanophyceae</taxon>
        <taxon>Leptolyngbyales</taxon>
        <taxon>Leptolyngbyaceae</taxon>
        <taxon>Myxacorys</taxon>
        <taxon>Myxacorys almedinensis</taxon>
    </lineage>
</organism>
<evidence type="ECO:0000256" key="10">
    <source>
        <dbReference type="ARBA" id="ARBA00022884"/>
    </source>
</evidence>
<dbReference type="CDD" id="cd03221">
    <property type="entry name" value="ABCF_EF-3"/>
    <property type="match status" value="2"/>
</dbReference>
<dbReference type="PANTHER" id="PTHR42855">
    <property type="entry name" value="ABC TRANSPORTER ATP-BINDING SUBUNIT"/>
    <property type="match status" value="1"/>
</dbReference>
<dbReference type="FunFam" id="3.40.50.300:FF:000183">
    <property type="entry name" value="ABC transporter ATP-binding protein yjjK"/>
    <property type="match status" value="1"/>
</dbReference>
<feature type="coiled-coil region" evidence="12">
    <location>
        <begin position="94"/>
        <end position="121"/>
    </location>
</feature>
<evidence type="ECO:0000256" key="2">
    <source>
        <dbReference type="ARBA" id="ARBA00022490"/>
    </source>
</evidence>
<feature type="region of interest" description="Disordered" evidence="13">
    <location>
        <begin position="550"/>
        <end position="579"/>
    </location>
</feature>
<dbReference type="InterPro" id="IPR003439">
    <property type="entry name" value="ABC_transporter-like_ATP-bd"/>
</dbReference>
<keyword evidence="10" id="KW-0694">RNA-binding</keyword>
<keyword evidence="6" id="KW-0547">Nucleotide-binding</keyword>
<evidence type="ECO:0000313" key="16">
    <source>
        <dbReference type="Proteomes" id="UP000646053"/>
    </source>
</evidence>
<dbReference type="RefSeq" id="WP_162422793.1">
    <property type="nucleotide sequence ID" value="NZ_WVIE01000007.1"/>
</dbReference>
<dbReference type="GO" id="GO:0019843">
    <property type="term" value="F:rRNA binding"/>
    <property type="evidence" value="ECO:0007669"/>
    <property type="project" value="UniProtKB-KW"/>
</dbReference>
<evidence type="ECO:0000256" key="13">
    <source>
        <dbReference type="SAM" id="MobiDB-lite"/>
    </source>
</evidence>
<dbReference type="InterPro" id="IPR003593">
    <property type="entry name" value="AAA+_ATPase"/>
</dbReference>
<dbReference type="InterPro" id="IPR032781">
    <property type="entry name" value="ABC_tran_Xtn"/>
</dbReference>
<evidence type="ECO:0000256" key="3">
    <source>
        <dbReference type="ARBA" id="ARBA00022555"/>
    </source>
</evidence>
<dbReference type="PANTHER" id="PTHR42855:SF1">
    <property type="entry name" value="ABC TRANSPORTER DOMAIN-CONTAINING PROTEIN"/>
    <property type="match status" value="1"/>
</dbReference>
<evidence type="ECO:0000256" key="12">
    <source>
        <dbReference type="SAM" id="Coils"/>
    </source>
</evidence>
<dbReference type="SMART" id="SM00382">
    <property type="entry name" value="AAA"/>
    <property type="match status" value="2"/>
</dbReference>
<dbReference type="InterPro" id="IPR032524">
    <property type="entry name" value="ABC_tran_C"/>
</dbReference>
<accession>A0A8J8CI26</accession>
<dbReference type="GO" id="GO:0006412">
    <property type="term" value="P:translation"/>
    <property type="evidence" value="ECO:0007669"/>
    <property type="project" value="UniProtKB-KW"/>
</dbReference>
<comment type="caution">
    <text evidence="15">The sequence shown here is derived from an EMBL/GenBank/DDBJ whole genome shotgun (WGS) entry which is preliminary data.</text>
</comment>
<dbReference type="Proteomes" id="UP000646053">
    <property type="component" value="Unassembled WGS sequence"/>
</dbReference>
<dbReference type="FunFam" id="3.40.50.300:FF:000011">
    <property type="entry name" value="Putative ABC transporter ATP-binding component"/>
    <property type="match status" value="1"/>
</dbReference>
<evidence type="ECO:0000256" key="7">
    <source>
        <dbReference type="ARBA" id="ARBA00022801"/>
    </source>
</evidence>
<dbReference type="Pfam" id="PF12848">
    <property type="entry name" value="ABC_tran_Xtn"/>
    <property type="match status" value="1"/>
</dbReference>
<evidence type="ECO:0000256" key="8">
    <source>
        <dbReference type="ARBA" id="ARBA00022840"/>
    </source>
</evidence>
<dbReference type="GO" id="GO:0000049">
    <property type="term" value="F:tRNA binding"/>
    <property type="evidence" value="ECO:0007669"/>
    <property type="project" value="UniProtKB-KW"/>
</dbReference>
<keyword evidence="12" id="KW-0175">Coiled coil</keyword>
<keyword evidence="2" id="KW-0963">Cytoplasm</keyword>
<dbReference type="NCBIfam" id="NF000355">
    <property type="entry name" value="ribo_prot_ABC_F"/>
    <property type="match status" value="1"/>
</dbReference>
<evidence type="ECO:0000256" key="1">
    <source>
        <dbReference type="ARBA" id="ARBA00005868"/>
    </source>
</evidence>
<dbReference type="Gene3D" id="1.10.287.380">
    <property type="entry name" value="Valyl-tRNA synthetase, C-terminal domain"/>
    <property type="match status" value="1"/>
</dbReference>
<dbReference type="GO" id="GO:0006417">
    <property type="term" value="P:regulation of translation"/>
    <property type="evidence" value="ECO:0007669"/>
    <property type="project" value="UniProtKB-KW"/>
</dbReference>
<keyword evidence="5" id="KW-0677">Repeat</keyword>
<proteinExistence type="inferred from homology"/>
<feature type="coiled-coil region" evidence="12">
    <location>
        <begin position="593"/>
        <end position="652"/>
    </location>
</feature>
<evidence type="ECO:0000256" key="6">
    <source>
        <dbReference type="ARBA" id="ARBA00022741"/>
    </source>
</evidence>
<keyword evidence="11" id="KW-0648">Protein biosynthesis</keyword>
<dbReference type="PROSITE" id="PS50893">
    <property type="entry name" value="ABC_TRANSPORTER_2"/>
    <property type="match status" value="2"/>
</dbReference>
<evidence type="ECO:0000259" key="14">
    <source>
        <dbReference type="PROSITE" id="PS50893"/>
    </source>
</evidence>
<dbReference type="PROSITE" id="PS00211">
    <property type="entry name" value="ABC_TRANSPORTER_1"/>
    <property type="match status" value="1"/>
</dbReference>
<evidence type="ECO:0000313" key="15">
    <source>
        <dbReference type="EMBL" id="NDJ17299.1"/>
    </source>
</evidence>
<evidence type="ECO:0000256" key="5">
    <source>
        <dbReference type="ARBA" id="ARBA00022737"/>
    </source>
</evidence>
<dbReference type="EMBL" id="WVIE01000007">
    <property type="protein sequence ID" value="NDJ17299.1"/>
    <property type="molecule type" value="Genomic_DNA"/>
</dbReference>
<comment type="similarity">
    <text evidence="1">Belongs to the ABC transporter superfamily. ABCF family. Translational throttle EttA subfamily.</text>
</comment>